<evidence type="ECO:0000259" key="2">
    <source>
        <dbReference type="Pfam" id="PF22980"/>
    </source>
</evidence>
<proteinExistence type="predicted"/>
<dbReference type="Pfam" id="PF22980">
    <property type="entry name" value="Myb_DNA-bind_8"/>
    <property type="match status" value="1"/>
</dbReference>
<feature type="compositionally biased region" description="Basic and acidic residues" evidence="1">
    <location>
        <begin position="97"/>
        <end position="108"/>
    </location>
</feature>
<name>M2MJZ7_BAUPA</name>
<sequence length="114" mass="12403">MAGKISDVAFLLTMLEVHKHGAWQFSTVAEKCGLGSAKAAENRMYRIKNANKNADKSDEATAEATKQKTITKAVGKAGTPSKKRKVQDDDADDEEKQELIKSEMKSESDAGNDN</sequence>
<dbReference type="AlphaFoldDB" id="M2MJZ7"/>
<keyword evidence="4" id="KW-1185">Reference proteome</keyword>
<dbReference type="RefSeq" id="XP_007675595.1">
    <property type="nucleotide sequence ID" value="XM_007677405.1"/>
</dbReference>
<gene>
    <name evidence="3" type="ORF">BAUCODRAFT_435447</name>
</gene>
<dbReference type="HOGENOM" id="CLU_2120657_0_0_1"/>
<dbReference type="GeneID" id="19114299"/>
<organism evidence="3 4">
    <name type="scientific">Baudoinia panamericana (strain UAMH 10762)</name>
    <name type="common">Angels' share fungus</name>
    <name type="synonym">Baudoinia compniacensis (strain UAMH 10762)</name>
    <dbReference type="NCBI Taxonomy" id="717646"/>
    <lineage>
        <taxon>Eukaryota</taxon>
        <taxon>Fungi</taxon>
        <taxon>Dikarya</taxon>
        <taxon>Ascomycota</taxon>
        <taxon>Pezizomycotina</taxon>
        <taxon>Dothideomycetes</taxon>
        <taxon>Dothideomycetidae</taxon>
        <taxon>Mycosphaerellales</taxon>
        <taxon>Teratosphaeriaceae</taxon>
        <taxon>Baudoinia</taxon>
    </lineage>
</organism>
<accession>M2MJZ7</accession>
<protein>
    <recommendedName>
        <fullName evidence="2">Myb-like DNA-binding domain-containing protein</fullName>
    </recommendedName>
</protein>
<evidence type="ECO:0000256" key="1">
    <source>
        <dbReference type="SAM" id="MobiDB-lite"/>
    </source>
</evidence>
<dbReference type="KEGG" id="bcom:BAUCODRAFT_435447"/>
<dbReference type="Proteomes" id="UP000011761">
    <property type="component" value="Unassembled WGS sequence"/>
</dbReference>
<evidence type="ECO:0000313" key="3">
    <source>
        <dbReference type="EMBL" id="EMC97006.1"/>
    </source>
</evidence>
<reference evidence="3 4" key="1">
    <citation type="journal article" date="2012" name="PLoS Pathog.">
        <title>Diverse lifestyles and strategies of plant pathogenesis encoded in the genomes of eighteen Dothideomycetes fungi.</title>
        <authorList>
            <person name="Ohm R.A."/>
            <person name="Feau N."/>
            <person name="Henrissat B."/>
            <person name="Schoch C.L."/>
            <person name="Horwitz B.A."/>
            <person name="Barry K.W."/>
            <person name="Condon B.J."/>
            <person name="Copeland A.C."/>
            <person name="Dhillon B."/>
            <person name="Glaser F."/>
            <person name="Hesse C.N."/>
            <person name="Kosti I."/>
            <person name="LaButti K."/>
            <person name="Lindquist E.A."/>
            <person name="Lucas S."/>
            <person name="Salamov A.A."/>
            <person name="Bradshaw R.E."/>
            <person name="Ciuffetti L."/>
            <person name="Hamelin R.C."/>
            <person name="Kema G.H.J."/>
            <person name="Lawrence C."/>
            <person name="Scott J.A."/>
            <person name="Spatafora J.W."/>
            <person name="Turgeon B.G."/>
            <person name="de Wit P.J.G.M."/>
            <person name="Zhong S."/>
            <person name="Goodwin S.B."/>
            <person name="Grigoriev I.V."/>
        </authorList>
    </citation>
    <scope>NUCLEOTIDE SEQUENCE [LARGE SCALE GENOMIC DNA]</scope>
    <source>
        <strain evidence="3 4">UAMH 10762</strain>
    </source>
</reference>
<evidence type="ECO:0000313" key="4">
    <source>
        <dbReference type="Proteomes" id="UP000011761"/>
    </source>
</evidence>
<dbReference type="EMBL" id="KB445554">
    <property type="protein sequence ID" value="EMC97006.1"/>
    <property type="molecule type" value="Genomic_DNA"/>
</dbReference>
<feature type="region of interest" description="Disordered" evidence="1">
    <location>
        <begin position="50"/>
        <end position="114"/>
    </location>
</feature>
<feature type="domain" description="Myb-like DNA-binding" evidence="2">
    <location>
        <begin position="7"/>
        <end position="52"/>
    </location>
</feature>
<dbReference type="InterPro" id="IPR054505">
    <property type="entry name" value="Myb_DNA-bind_8"/>
</dbReference>